<reference evidence="2 3" key="1">
    <citation type="journal article" date="2016" name="DNA Res.">
        <title>Genome sequence of Aspergillus luchuensis NBRC 4314.</title>
        <authorList>
            <person name="Yamada O."/>
            <person name="Machida M."/>
            <person name="Hosoyama A."/>
            <person name="Goto M."/>
            <person name="Takahashi T."/>
            <person name="Futagami T."/>
            <person name="Yamagata Y."/>
            <person name="Takeuchi M."/>
            <person name="Kobayashi T."/>
            <person name="Koike H."/>
            <person name="Abe K."/>
            <person name="Asai K."/>
            <person name="Arita M."/>
            <person name="Fujita N."/>
            <person name="Fukuda K."/>
            <person name="Higa K."/>
            <person name="Horikawa H."/>
            <person name="Ishikawa T."/>
            <person name="Jinno K."/>
            <person name="Kato Y."/>
            <person name="Kirimura K."/>
            <person name="Mizutani O."/>
            <person name="Nakasone K."/>
            <person name="Sano M."/>
            <person name="Shiraishi Y."/>
            <person name="Tsukahara M."/>
            <person name="Gomi K."/>
        </authorList>
    </citation>
    <scope>NUCLEOTIDE SEQUENCE [LARGE SCALE GENOMIC DNA]</scope>
    <source>
        <strain evidence="2 3">RIB 2604</strain>
    </source>
</reference>
<feature type="compositionally biased region" description="Polar residues" evidence="1">
    <location>
        <begin position="1"/>
        <end position="18"/>
    </location>
</feature>
<dbReference type="Proteomes" id="UP000075230">
    <property type="component" value="Unassembled WGS sequence"/>
</dbReference>
<dbReference type="AlphaFoldDB" id="A0A146FL67"/>
<feature type="region of interest" description="Disordered" evidence="1">
    <location>
        <begin position="1"/>
        <end position="42"/>
    </location>
</feature>
<organism evidence="2 3">
    <name type="scientific">Aspergillus kawachii</name>
    <name type="common">White koji mold</name>
    <name type="synonym">Aspergillus awamori var. kawachi</name>
    <dbReference type="NCBI Taxonomy" id="1069201"/>
    <lineage>
        <taxon>Eukaryota</taxon>
        <taxon>Fungi</taxon>
        <taxon>Dikarya</taxon>
        <taxon>Ascomycota</taxon>
        <taxon>Pezizomycotina</taxon>
        <taxon>Eurotiomycetes</taxon>
        <taxon>Eurotiomycetidae</taxon>
        <taxon>Eurotiales</taxon>
        <taxon>Aspergillaceae</taxon>
        <taxon>Aspergillus</taxon>
        <taxon>Aspergillus subgen. Circumdati</taxon>
    </lineage>
</organism>
<dbReference type="EMBL" id="BCWF01000021">
    <property type="protein sequence ID" value="GAT26814.1"/>
    <property type="molecule type" value="Genomic_DNA"/>
</dbReference>
<reference evidence="3" key="2">
    <citation type="submission" date="2016-02" db="EMBL/GenBank/DDBJ databases">
        <title>Genome sequencing of Aspergillus luchuensis NBRC 4314.</title>
        <authorList>
            <person name="Yamada O."/>
        </authorList>
    </citation>
    <scope>NUCLEOTIDE SEQUENCE [LARGE SCALE GENOMIC DNA]</scope>
    <source>
        <strain evidence="3">RIB 2604</strain>
    </source>
</reference>
<evidence type="ECO:0000256" key="1">
    <source>
        <dbReference type="SAM" id="MobiDB-lite"/>
    </source>
</evidence>
<gene>
    <name evidence="2" type="ORF">RIB2604_02104970</name>
</gene>
<protein>
    <submittedName>
        <fullName evidence="2">Mucin</fullName>
    </submittedName>
</protein>
<sequence>MTGSRYGRSSYQTFQSQGHGPLPVGHPSSGDEPCGEFPQPIYETTGWPAAIRGNMSIKLKD</sequence>
<proteinExistence type="predicted"/>
<evidence type="ECO:0000313" key="3">
    <source>
        <dbReference type="Proteomes" id="UP000075230"/>
    </source>
</evidence>
<comment type="caution">
    <text evidence="2">The sequence shown here is derived from an EMBL/GenBank/DDBJ whole genome shotgun (WGS) entry which is preliminary data.</text>
</comment>
<accession>A0A146FL67</accession>
<name>A0A146FL67_ASPKA</name>
<evidence type="ECO:0000313" key="2">
    <source>
        <dbReference type="EMBL" id="GAT26814.1"/>
    </source>
</evidence>